<evidence type="ECO:0000313" key="2">
    <source>
        <dbReference type="EMBL" id="QHX43792.1"/>
    </source>
</evidence>
<evidence type="ECO:0000313" key="3">
    <source>
        <dbReference type="Proteomes" id="UP000464374"/>
    </source>
</evidence>
<dbReference type="Proteomes" id="UP000464374">
    <property type="component" value="Chromosome"/>
</dbReference>
<evidence type="ECO:0000259" key="1">
    <source>
        <dbReference type="PROSITE" id="PS51411"/>
    </source>
</evidence>
<feature type="domain" description="PSP1 C-terminal" evidence="1">
    <location>
        <begin position="99"/>
        <end position="184"/>
    </location>
</feature>
<protein>
    <recommendedName>
        <fullName evidence="1">PSP1 C-terminal domain-containing protein</fullName>
    </recommendedName>
</protein>
<dbReference type="PANTHER" id="PTHR43830:SF3">
    <property type="entry name" value="PROTEIN PSP1"/>
    <property type="match status" value="1"/>
</dbReference>
<organism evidence="2 3">
    <name type="scientific">Treponema vincentii</name>
    <dbReference type="NCBI Taxonomy" id="69710"/>
    <lineage>
        <taxon>Bacteria</taxon>
        <taxon>Pseudomonadati</taxon>
        <taxon>Spirochaetota</taxon>
        <taxon>Spirochaetia</taxon>
        <taxon>Spirochaetales</taxon>
        <taxon>Treponemataceae</taxon>
        <taxon>Treponema</taxon>
    </lineage>
</organism>
<dbReference type="EMBL" id="CP048020">
    <property type="protein sequence ID" value="QHX43792.1"/>
    <property type="molecule type" value="Genomic_DNA"/>
</dbReference>
<gene>
    <name evidence="2" type="ORF">GWP43_10435</name>
</gene>
<proteinExistence type="predicted"/>
<dbReference type="AlphaFoldDB" id="A0A6P1Y4E2"/>
<dbReference type="PANTHER" id="PTHR43830">
    <property type="entry name" value="PROTEIN PSP1"/>
    <property type="match status" value="1"/>
</dbReference>
<dbReference type="PROSITE" id="PS51411">
    <property type="entry name" value="PSP1_C"/>
    <property type="match status" value="1"/>
</dbReference>
<dbReference type="NCBIfam" id="NF041131">
    <property type="entry name" value="RicT_YaaT_fam"/>
    <property type="match status" value="1"/>
</dbReference>
<dbReference type="GO" id="GO:0005737">
    <property type="term" value="C:cytoplasm"/>
    <property type="evidence" value="ECO:0007669"/>
    <property type="project" value="TreeGrafter"/>
</dbReference>
<accession>A0A6P1Y4E2</accession>
<dbReference type="InterPro" id="IPR007557">
    <property type="entry name" value="PSP1_C"/>
</dbReference>
<dbReference type="Pfam" id="PF04468">
    <property type="entry name" value="PSP1"/>
    <property type="match status" value="1"/>
</dbReference>
<dbReference type="RefSeq" id="WP_162664099.1">
    <property type="nucleotide sequence ID" value="NZ_CP048020.1"/>
</dbReference>
<dbReference type="KEGG" id="trz:GWP43_10435"/>
<sequence>MDVEFEETYTEYEEIDDLSVLEDTDDIPQVEEPLQEGAFPQPLYQLKLEYSQETFYATTTELNLQSGDYVITPTRYGDDMAHVMGLVHHPIRVAIKDIVTVTRKATDEDFQRQKENLKKEKEASALFKEKVLIHKLDMKLVDCHYLLEDPKVIFFFTADSRIDFRKLVKDLVAILRLRIELRQIGVRDESRIAGGIGCCGRPFCCHAVTDKLRPVSIKMAKEQNLSLNSLKISGQCGRLLCCLAYEYDWYVETRKKLPTIGTSLYYDNTLFRISEINLITGIIALSGDDGRVISMPVQRLSQQHGKWKIN</sequence>
<dbReference type="InterPro" id="IPR047767">
    <property type="entry name" value="PSP1-like"/>
</dbReference>
<reference evidence="2 3" key="1">
    <citation type="submission" date="2020-01" db="EMBL/GenBank/DDBJ databases">
        <title>Complete genome sequence of a human oral phylogroup 1 Treponema sp. strain ATCC 700766, originally isolated from periodontitis dental plaque.</title>
        <authorList>
            <person name="Chan Y."/>
            <person name="Huo Y.-B."/>
            <person name="Yu X.-L."/>
            <person name="Zeng H."/>
            <person name="Leung W.-K."/>
            <person name="Watt R.M."/>
        </authorList>
    </citation>
    <scope>NUCLEOTIDE SEQUENCE [LARGE SCALE GENOMIC DNA]</scope>
    <source>
        <strain evidence="2 3">OMZ 804</strain>
    </source>
</reference>
<name>A0A6P1Y4E2_9SPIR</name>